<dbReference type="EMBL" id="AY036118">
    <property type="protein sequence ID" value="AAK71346.1"/>
    <property type="molecule type" value="mRNA"/>
</dbReference>
<reference evidence="2" key="1">
    <citation type="submission" date="2001-05" db="EMBL/GenBank/DDBJ databases">
        <authorList>
            <person name="Tulin E.E."/>
            <person name="Onoda N."/>
        </authorList>
    </citation>
    <scope>NUCLEOTIDE SEQUENCE</scope>
</reference>
<feature type="compositionally biased region" description="Basic and acidic residues" evidence="1">
    <location>
        <begin position="89"/>
        <end position="112"/>
    </location>
</feature>
<feature type="region of interest" description="Disordered" evidence="1">
    <location>
        <begin position="1"/>
        <end position="222"/>
    </location>
</feature>
<feature type="compositionally biased region" description="Basic and acidic residues" evidence="1">
    <location>
        <begin position="43"/>
        <end position="54"/>
    </location>
</feature>
<accession>Q923H7</accession>
<protein>
    <submittedName>
        <fullName evidence="2">ETS-related transcription factor ERF</fullName>
    </submittedName>
</protein>
<organism evidence="2">
    <name type="scientific">Mus musculus</name>
    <name type="common">Mouse</name>
    <dbReference type="NCBI Taxonomy" id="10090"/>
    <lineage>
        <taxon>Eukaryota</taxon>
        <taxon>Metazoa</taxon>
        <taxon>Chordata</taxon>
        <taxon>Craniata</taxon>
        <taxon>Vertebrata</taxon>
        <taxon>Euteleostomi</taxon>
        <taxon>Mammalia</taxon>
        <taxon>Eutheria</taxon>
        <taxon>Euarchontoglires</taxon>
        <taxon>Glires</taxon>
        <taxon>Rodentia</taxon>
        <taxon>Myomorpha</taxon>
        <taxon>Muroidea</taxon>
        <taxon>Muridae</taxon>
        <taxon>Murinae</taxon>
        <taxon>Mus</taxon>
        <taxon>Mus</taxon>
    </lineage>
</organism>
<feature type="compositionally biased region" description="Polar residues" evidence="1">
    <location>
        <begin position="212"/>
        <end position="222"/>
    </location>
</feature>
<name>Q923H7_MOUSE</name>
<dbReference type="AGR" id="MGI:2158419"/>
<feature type="region of interest" description="Disordered" evidence="1">
    <location>
        <begin position="240"/>
        <end position="259"/>
    </location>
</feature>
<feature type="compositionally biased region" description="Basic and acidic residues" evidence="1">
    <location>
        <begin position="121"/>
        <end position="130"/>
    </location>
</feature>
<gene>
    <name evidence="3" type="primary">AY036118</name>
    <name evidence="2" type="synonym">Erf1</name>
</gene>
<evidence type="ECO:0000256" key="1">
    <source>
        <dbReference type="SAM" id="MobiDB-lite"/>
    </source>
</evidence>
<evidence type="ECO:0000313" key="2">
    <source>
        <dbReference type="EMBL" id="AAK71346.1"/>
    </source>
</evidence>
<dbReference type="MGI" id="MGI:2158419">
    <property type="gene designation" value="AY036118"/>
</dbReference>
<sequence>MESEGEPPERPTSLRAPPPPDPGGGRATPPGSLNLRAGTRQLGTRDRSGEDTRGQKSVASGRASPHATLHSPTRDNRPANVKSQSRGGDGCRESKARAPTTERPRDGSKTRNDVPPFVTRKSPDGKEARRPRAAAAAVGWRGQSRTRERGGGGEIGGGPRRTQTDPTHPFSHLTPDTSLHTRATGPGTHAPPGEDTHKTGRAGHAAAPPQSPVNDPSAGSPTETLLRLLLPLDSQSSTVFSRFRQGPWADPGGPIRGPN</sequence>
<dbReference type="AlphaFoldDB" id="Q923H7"/>
<feature type="compositionally biased region" description="Low complexity" evidence="1">
    <location>
        <begin position="133"/>
        <end position="143"/>
    </location>
</feature>
<evidence type="ECO:0000313" key="3">
    <source>
        <dbReference type="MGI" id="MGI:2158419"/>
    </source>
</evidence>
<proteinExistence type="evidence at transcript level"/>